<dbReference type="EMBL" id="LNIX01000021">
    <property type="protein sequence ID" value="OXA43594.1"/>
    <property type="molecule type" value="Genomic_DNA"/>
</dbReference>
<dbReference type="PANTHER" id="PTHR24088:SF0">
    <property type="entry name" value="SMALL RIBOSOMAL SUBUNIT PROTEIN US17M"/>
    <property type="match status" value="1"/>
</dbReference>
<comment type="caution">
    <text evidence="1">The sequence shown here is derived from an EMBL/GenBank/DDBJ whole genome shotgun (WGS) entry which is preliminary data.</text>
</comment>
<name>A0A226DFG4_FOLCA</name>
<sequence>MGSQAVLQTLNKATTQRLFLASCYPCEIPSAHRVNVQTMDFDGWLKMYFTKWISYYAHDTTGKCKEGDIVLVEELPQRLTRDITHQIKRIVYPFGDMVDPVTGKKCYRTQYRDDVKRINELWGVNPGLKYDYDKAPPRGWQEGRKDWTHKKGYRKFHEFTDRDQPEASW</sequence>
<dbReference type="OrthoDB" id="274752at2759"/>
<dbReference type="InterPro" id="IPR012340">
    <property type="entry name" value="NA-bd_OB-fold"/>
</dbReference>
<gene>
    <name evidence="1" type="ORF">Fcan01_21416</name>
</gene>
<evidence type="ECO:0000313" key="2">
    <source>
        <dbReference type="Proteomes" id="UP000198287"/>
    </source>
</evidence>
<proteinExistence type="predicted"/>
<dbReference type="Proteomes" id="UP000198287">
    <property type="component" value="Unassembled WGS sequence"/>
</dbReference>
<dbReference type="InterPro" id="IPR039193">
    <property type="entry name" value="Ribosomal_uS17m_metazoa"/>
</dbReference>
<dbReference type="SUPFAM" id="SSF50249">
    <property type="entry name" value="Nucleic acid-binding proteins"/>
    <property type="match status" value="1"/>
</dbReference>
<dbReference type="OMA" id="TVHAKWI"/>
<dbReference type="STRING" id="158441.A0A226DFG4"/>
<evidence type="ECO:0008006" key="3">
    <source>
        <dbReference type="Google" id="ProtNLM"/>
    </source>
</evidence>
<protein>
    <recommendedName>
        <fullName evidence="3">28S ribosomal protein S17, mitochondrial</fullName>
    </recommendedName>
</protein>
<dbReference type="PANTHER" id="PTHR24088">
    <property type="entry name" value="28S RIBOSOMAL PROTEIN S17, MITOCHONDRIAL"/>
    <property type="match status" value="1"/>
</dbReference>
<organism evidence="1 2">
    <name type="scientific">Folsomia candida</name>
    <name type="common">Springtail</name>
    <dbReference type="NCBI Taxonomy" id="158441"/>
    <lineage>
        <taxon>Eukaryota</taxon>
        <taxon>Metazoa</taxon>
        <taxon>Ecdysozoa</taxon>
        <taxon>Arthropoda</taxon>
        <taxon>Hexapoda</taxon>
        <taxon>Collembola</taxon>
        <taxon>Entomobryomorpha</taxon>
        <taxon>Isotomoidea</taxon>
        <taxon>Isotomidae</taxon>
        <taxon>Proisotominae</taxon>
        <taxon>Folsomia</taxon>
    </lineage>
</organism>
<dbReference type="GO" id="GO:0003735">
    <property type="term" value="F:structural constituent of ribosome"/>
    <property type="evidence" value="ECO:0007669"/>
    <property type="project" value="InterPro"/>
</dbReference>
<dbReference type="Gene3D" id="2.40.50.140">
    <property type="entry name" value="Nucleic acid-binding proteins"/>
    <property type="match status" value="1"/>
</dbReference>
<reference evidence="1 2" key="1">
    <citation type="submission" date="2015-12" db="EMBL/GenBank/DDBJ databases">
        <title>The genome of Folsomia candida.</title>
        <authorList>
            <person name="Faddeeva A."/>
            <person name="Derks M.F."/>
            <person name="Anvar Y."/>
            <person name="Smit S."/>
            <person name="Van Straalen N."/>
            <person name="Roelofs D."/>
        </authorList>
    </citation>
    <scope>NUCLEOTIDE SEQUENCE [LARGE SCALE GENOMIC DNA]</scope>
    <source>
        <strain evidence="1 2">VU population</strain>
        <tissue evidence="1">Whole body</tissue>
    </source>
</reference>
<dbReference type="GO" id="GO:0032543">
    <property type="term" value="P:mitochondrial translation"/>
    <property type="evidence" value="ECO:0007669"/>
    <property type="project" value="TreeGrafter"/>
</dbReference>
<dbReference type="AlphaFoldDB" id="A0A226DFG4"/>
<evidence type="ECO:0000313" key="1">
    <source>
        <dbReference type="EMBL" id="OXA43594.1"/>
    </source>
</evidence>
<dbReference type="GO" id="GO:0005763">
    <property type="term" value="C:mitochondrial small ribosomal subunit"/>
    <property type="evidence" value="ECO:0007669"/>
    <property type="project" value="InterPro"/>
</dbReference>
<keyword evidence="2" id="KW-1185">Reference proteome</keyword>
<accession>A0A226DFG4</accession>